<dbReference type="Proteomes" id="UP001457282">
    <property type="component" value="Unassembled WGS sequence"/>
</dbReference>
<reference evidence="15 16" key="1">
    <citation type="journal article" date="2023" name="G3 (Bethesda)">
        <title>A chromosome-length genome assembly and annotation of blackberry (Rubus argutus, cv. 'Hillquist').</title>
        <authorList>
            <person name="Bruna T."/>
            <person name="Aryal R."/>
            <person name="Dudchenko O."/>
            <person name="Sargent D.J."/>
            <person name="Mead D."/>
            <person name="Buti M."/>
            <person name="Cavallini A."/>
            <person name="Hytonen T."/>
            <person name="Andres J."/>
            <person name="Pham M."/>
            <person name="Weisz D."/>
            <person name="Mascagni F."/>
            <person name="Usai G."/>
            <person name="Natali L."/>
            <person name="Bassil N."/>
            <person name="Fernandez G.E."/>
            <person name="Lomsadze A."/>
            <person name="Armour M."/>
            <person name="Olukolu B."/>
            <person name="Poorten T."/>
            <person name="Britton C."/>
            <person name="Davik J."/>
            <person name="Ashrafi H."/>
            <person name="Aiden E.L."/>
            <person name="Borodovsky M."/>
            <person name="Worthington M."/>
        </authorList>
    </citation>
    <scope>NUCLEOTIDE SEQUENCE [LARGE SCALE GENOMIC DNA]</scope>
    <source>
        <strain evidence="15">PI 553951</strain>
    </source>
</reference>
<evidence type="ECO:0000259" key="13">
    <source>
        <dbReference type="Pfam" id="PF08263"/>
    </source>
</evidence>
<evidence type="ECO:0000256" key="1">
    <source>
        <dbReference type="ARBA" id="ARBA00004251"/>
    </source>
</evidence>
<dbReference type="FunFam" id="3.80.10.10:FF:000111">
    <property type="entry name" value="LRR receptor-like serine/threonine-protein kinase ERECTA"/>
    <property type="match status" value="1"/>
</dbReference>
<comment type="caution">
    <text evidence="15">The sequence shown here is derived from an EMBL/GenBank/DDBJ whole genome shotgun (WGS) entry which is preliminary data.</text>
</comment>
<feature type="domain" description="Leucine-rich repeat-containing N-terminal plant-type" evidence="13">
    <location>
        <begin position="35"/>
        <end position="73"/>
    </location>
</feature>
<keyword evidence="7" id="KW-0677">Repeat</keyword>
<dbReference type="SMART" id="SM00369">
    <property type="entry name" value="LRR_TYP"/>
    <property type="match status" value="10"/>
</dbReference>
<evidence type="ECO:0000256" key="12">
    <source>
        <dbReference type="SAM" id="Phobius"/>
    </source>
</evidence>
<keyword evidence="11" id="KW-0325">Glycoprotein</keyword>
<dbReference type="InterPro" id="IPR032675">
    <property type="entry name" value="LRR_dom_sf"/>
</dbReference>
<evidence type="ECO:0000256" key="4">
    <source>
        <dbReference type="ARBA" id="ARBA00022614"/>
    </source>
</evidence>
<keyword evidence="9 12" id="KW-0472">Membrane</keyword>
<evidence type="ECO:0000313" key="16">
    <source>
        <dbReference type="Proteomes" id="UP001457282"/>
    </source>
</evidence>
<keyword evidence="6" id="KW-0732">Signal</keyword>
<dbReference type="Pfam" id="PF23598">
    <property type="entry name" value="LRR_14"/>
    <property type="match status" value="1"/>
</dbReference>
<evidence type="ECO:0000256" key="7">
    <source>
        <dbReference type="ARBA" id="ARBA00022737"/>
    </source>
</evidence>
<evidence type="ECO:0000313" key="15">
    <source>
        <dbReference type="EMBL" id="KAK9937245.1"/>
    </source>
</evidence>
<dbReference type="PANTHER" id="PTHR48063:SF90">
    <property type="entry name" value="OS11G0565920 PROTEIN"/>
    <property type="match status" value="1"/>
</dbReference>
<proteinExistence type="inferred from homology"/>
<dbReference type="Pfam" id="PF08263">
    <property type="entry name" value="LRRNT_2"/>
    <property type="match status" value="1"/>
</dbReference>
<dbReference type="InterPro" id="IPR001611">
    <property type="entry name" value="Leu-rich_rpt"/>
</dbReference>
<dbReference type="FunFam" id="3.80.10.10:FF:000383">
    <property type="entry name" value="Leucine-rich repeat receptor protein kinase EMS1"/>
    <property type="match status" value="1"/>
</dbReference>
<evidence type="ECO:0000256" key="6">
    <source>
        <dbReference type="ARBA" id="ARBA00022729"/>
    </source>
</evidence>
<feature type="domain" description="Disease resistance R13L4/SHOC-2-like LRR" evidence="14">
    <location>
        <begin position="286"/>
        <end position="491"/>
    </location>
</feature>
<dbReference type="SUPFAM" id="SSF52058">
    <property type="entry name" value="L domain-like"/>
    <property type="match status" value="2"/>
</dbReference>
<dbReference type="InterPro" id="IPR046956">
    <property type="entry name" value="RLP23-like"/>
</dbReference>
<name>A0AAW1XMZ6_RUBAR</name>
<dbReference type="FunFam" id="3.80.10.10:FF:000095">
    <property type="entry name" value="LRR receptor-like serine/threonine-protein kinase GSO1"/>
    <property type="match status" value="1"/>
</dbReference>
<sequence length="950" mass="106392">MDLYVYCNPHSRLIVRFLLLFYLCLNTGSVKSCMEEERQALLTFKQHLTDPSGSKFSSWVGHECCRWRGISCNDRTGHVSKLDLSNTYPTSSVDQYYWNDTEYDPSFLRVKLNPSLLALKHLTYLDLSNNEFQETHIPNFIGQLTSLSYLNLSNSYFSGEIPPSLGNLSNLNYLDLNSYYNGGVSYSKNLNWLSHLSSLKYLNLGGVNLSSTGVSWLHHVNMLPSLLELHLSNCQIDGNQLPLSLETVNLTSLLVLDISGNYFINSSFPSWFFNLSKLSLISLEHLDLSGCELRGQLIPKLVGNLCKLKSLNLGSNNFDGAGISEFMSGFSNCSYNRMESLYLSSCGLASEMPASLGMFKHLQHLDLSYNSLWGSIPDSIGNLSSLKKLDLSRNRMNGSIPKSLGQLSELVNLYLSTDEYSPEHNRWQGILTEAHFINLTSLESFRVSTEQPMSLIFKMANDWVPPFKLRTMYIVSCRVGPAFPTWLQSQTQLVDITLRNSGISGTIPEDWLMKISSRVYHIDLSYNQIRGKLPLQYRFPHLSSLDLRHNHFDGTIPPSICDMLLYTLSLRNNQLTGEFPQAWSTCWSHLAVVDVSHNNLSGNIPSSLGIPCSLRILKMNNNKFGGEIPFSLQNCSELWDIDLGGNSLTGKLPSWIGTKLHGLQILQLRSNFLSGHIPKQLCSLQRLHILDLGHNNFSGTIPTCLNNLTSLVTGLQGPWSYYRSYYEQTTIISKGTELEYSIADGAPTLIHVTNIDLSSNNLEGEVPKEICSLIALGNLNLSRNQLTGKIPSMIGNLTQLETVDLSHNYLSGEIPQSISSLNFLSHLNLSCNNLSGRIPTGNQLQTLDDPSIYQGNPSLCGFPLNKCPGDDTPSEQPYQAEDGKDHENDNGKLGFYTSVVLGFVIGFWGVCGTLILKRSWRYAYFQFFDNMKDKVALAIALKIARYQREV</sequence>
<evidence type="ECO:0000256" key="8">
    <source>
        <dbReference type="ARBA" id="ARBA00022989"/>
    </source>
</evidence>
<keyword evidence="5 12" id="KW-0812">Transmembrane</keyword>
<evidence type="ECO:0000256" key="9">
    <source>
        <dbReference type="ARBA" id="ARBA00023136"/>
    </source>
</evidence>
<evidence type="ECO:0008006" key="17">
    <source>
        <dbReference type="Google" id="ProtNLM"/>
    </source>
</evidence>
<evidence type="ECO:0000256" key="10">
    <source>
        <dbReference type="ARBA" id="ARBA00023170"/>
    </source>
</evidence>
<keyword evidence="3" id="KW-1003">Cell membrane</keyword>
<dbReference type="SMART" id="SM00365">
    <property type="entry name" value="LRR_SD22"/>
    <property type="match status" value="4"/>
</dbReference>
<comment type="similarity">
    <text evidence="2">Belongs to the RLP family.</text>
</comment>
<dbReference type="GO" id="GO:0005886">
    <property type="term" value="C:plasma membrane"/>
    <property type="evidence" value="ECO:0007669"/>
    <property type="project" value="UniProtKB-SubCell"/>
</dbReference>
<evidence type="ECO:0000256" key="5">
    <source>
        <dbReference type="ARBA" id="ARBA00022692"/>
    </source>
</evidence>
<evidence type="ECO:0000256" key="11">
    <source>
        <dbReference type="ARBA" id="ARBA00023180"/>
    </source>
</evidence>
<organism evidence="15 16">
    <name type="scientific">Rubus argutus</name>
    <name type="common">Southern blackberry</name>
    <dbReference type="NCBI Taxonomy" id="59490"/>
    <lineage>
        <taxon>Eukaryota</taxon>
        <taxon>Viridiplantae</taxon>
        <taxon>Streptophyta</taxon>
        <taxon>Embryophyta</taxon>
        <taxon>Tracheophyta</taxon>
        <taxon>Spermatophyta</taxon>
        <taxon>Magnoliopsida</taxon>
        <taxon>eudicotyledons</taxon>
        <taxon>Gunneridae</taxon>
        <taxon>Pentapetalae</taxon>
        <taxon>rosids</taxon>
        <taxon>fabids</taxon>
        <taxon>Rosales</taxon>
        <taxon>Rosaceae</taxon>
        <taxon>Rosoideae</taxon>
        <taxon>Rosoideae incertae sedis</taxon>
        <taxon>Rubus</taxon>
    </lineage>
</organism>
<keyword evidence="4" id="KW-0433">Leucine-rich repeat</keyword>
<dbReference type="InterPro" id="IPR055414">
    <property type="entry name" value="LRR_R13L4/SHOC2-like"/>
</dbReference>
<accession>A0AAW1XMZ6</accession>
<dbReference type="Gene3D" id="3.80.10.10">
    <property type="entry name" value="Ribonuclease Inhibitor"/>
    <property type="match status" value="4"/>
</dbReference>
<dbReference type="EMBL" id="JBEDUW010000003">
    <property type="protein sequence ID" value="KAK9937245.1"/>
    <property type="molecule type" value="Genomic_DNA"/>
</dbReference>
<evidence type="ECO:0000256" key="3">
    <source>
        <dbReference type="ARBA" id="ARBA00022475"/>
    </source>
</evidence>
<dbReference type="SUPFAM" id="SSF52047">
    <property type="entry name" value="RNI-like"/>
    <property type="match status" value="1"/>
</dbReference>
<dbReference type="PANTHER" id="PTHR48063">
    <property type="entry name" value="LRR RECEPTOR-LIKE KINASE"/>
    <property type="match status" value="1"/>
</dbReference>
<evidence type="ECO:0000256" key="2">
    <source>
        <dbReference type="ARBA" id="ARBA00009592"/>
    </source>
</evidence>
<dbReference type="InterPro" id="IPR003591">
    <property type="entry name" value="Leu-rich_rpt_typical-subtyp"/>
</dbReference>
<protein>
    <recommendedName>
        <fullName evidence="17">Non-specific serine/threonine protein kinase</fullName>
    </recommendedName>
</protein>
<dbReference type="Pfam" id="PF00560">
    <property type="entry name" value="LRR_1"/>
    <property type="match status" value="11"/>
</dbReference>
<feature type="transmembrane region" description="Helical" evidence="12">
    <location>
        <begin position="893"/>
        <end position="916"/>
    </location>
</feature>
<keyword evidence="16" id="KW-1185">Reference proteome</keyword>
<dbReference type="InterPro" id="IPR013210">
    <property type="entry name" value="LRR_N_plant-typ"/>
</dbReference>
<keyword evidence="10" id="KW-0675">Receptor</keyword>
<comment type="subcellular location">
    <subcellularLocation>
        <location evidence="1">Cell membrane</location>
        <topology evidence="1">Single-pass type I membrane protein</topology>
    </subcellularLocation>
</comment>
<keyword evidence="8 12" id="KW-1133">Transmembrane helix</keyword>
<dbReference type="PRINTS" id="PR00019">
    <property type="entry name" value="LEURICHRPT"/>
</dbReference>
<gene>
    <name evidence="15" type="ORF">M0R45_014048</name>
</gene>
<dbReference type="AlphaFoldDB" id="A0AAW1XMZ6"/>
<evidence type="ECO:0000259" key="14">
    <source>
        <dbReference type="Pfam" id="PF23598"/>
    </source>
</evidence>